<dbReference type="SUPFAM" id="SSF50129">
    <property type="entry name" value="GroES-like"/>
    <property type="match status" value="1"/>
</dbReference>
<dbReference type="Pfam" id="PF08240">
    <property type="entry name" value="ADH_N"/>
    <property type="match status" value="1"/>
</dbReference>
<keyword evidence="1" id="KW-0521">NADP</keyword>
<organism evidence="4 5">
    <name type="scientific">Lacticaseibacillus sharpeae JCM 1186 = DSM 20505</name>
    <dbReference type="NCBI Taxonomy" id="1291052"/>
    <lineage>
        <taxon>Bacteria</taxon>
        <taxon>Bacillati</taxon>
        <taxon>Bacillota</taxon>
        <taxon>Bacilli</taxon>
        <taxon>Lactobacillales</taxon>
        <taxon>Lactobacillaceae</taxon>
        <taxon>Lacticaseibacillus</taxon>
    </lineage>
</organism>
<keyword evidence="2" id="KW-0560">Oxidoreductase</keyword>
<evidence type="ECO:0000313" key="5">
    <source>
        <dbReference type="Proteomes" id="UP000051679"/>
    </source>
</evidence>
<dbReference type="GO" id="GO:0016651">
    <property type="term" value="F:oxidoreductase activity, acting on NAD(P)H"/>
    <property type="evidence" value="ECO:0007669"/>
    <property type="project" value="TreeGrafter"/>
</dbReference>
<dbReference type="PANTHER" id="PTHR48106:SF18">
    <property type="entry name" value="QUINONE OXIDOREDUCTASE PIG3"/>
    <property type="match status" value="1"/>
</dbReference>
<dbReference type="SMART" id="SM00829">
    <property type="entry name" value="PKS_ER"/>
    <property type="match status" value="1"/>
</dbReference>
<evidence type="ECO:0000313" key="4">
    <source>
        <dbReference type="EMBL" id="KRM55129.1"/>
    </source>
</evidence>
<evidence type="ECO:0000259" key="3">
    <source>
        <dbReference type="SMART" id="SM00829"/>
    </source>
</evidence>
<name>A0A0R1ZTS6_9LACO</name>
<dbReference type="Gene3D" id="3.90.180.10">
    <property type="entry name" value="Medium-chain alcohol dehydrogenases, catalytic domain"/>
    <property type="match status" value="1"/>
</dbReference>
<keyword evidence="5" id="KW-1185">Reference proteome</keyword>
<dbReference type="STRING" id="1291052.FC18_GL001577"/>
<feature type="domain" description="Enoyl reductase (ER)" evidence="3">
    <location>
        <begin position="12"/>
        <end position="320"/>
    </location>
</feature>
<dbReference type="InterPro" id="IPR013149">
    <property type="entry name" value="ADH-like_C"/>
</dbReference>
<dbReference type="Pfam" id="PF00107">
    <property type="entry name" value="ADH_zinc_N"/>
    <property type="match status" value="1"/>
</dbReference>
<protein>
    <submittedName>
        <fullName evidence="4">Oxidoreductase</fullName>
    </submittedName>
</protein>
<comment type="caution">
    <text evidence="4">The sequence shown here is derived from an EMBL/GenBank/DDBJ whole genome shotgun (WGS) entry which is preliminary data.</text>
</comment>
<dbReference type="PANTHER" id="PTHR48106">
    <property type="entry name" value="QUINONE OXIDOREDUCTASE PIG3-RELATED"/>
    <property type="match status" value="1"/>
</dbReference>
<accession>A0A0R1ZTS6</accession>
<dbReference type="AlphaFoldDB" id="A0A0R1ZTS6"/>
<dbReference type="InterPro" id="IPR020843">
    <property type="entry name" value="ER"/>
</dbReference>
<evidence type="ECO:0000256" key="1">
    <source>
        <dbReference type="ARBA" id="ARBA00022857"/>
    </source>
</evidence>
<dbReference type="Proteomes" id="UP000051679">
    <property type="component" value="Unassembled WGS sequence"/>
</dbReference>
<proteinExistence type="predicted"/>
<sequence length="328" mass="34231">MRALVVPDNQANSIASLKWLNRPIPEPGPNQVLVQTKAVGLNPVDYKTIEHLDPALTFPHTIGLDVAGLVVAVGTEVTSWHAGDRVCGHGNLAVDGAFAEYVVVEAAAIAAIPDGVSFTTAAGSLCAGLTAYQALFRKANLNNVETVLIHAGAGGVGSMAIQLAKHMGKRVYTTVSAHKQDFVAQLAPDAQIDYRTADVTQRIAELTGGQGVDLIINTIGHPEADLPRLAYNGQLVCLLAVPESIPTAKAVTVSKLDLGGAHRSGNPQQVEDLGRMTRELLALIAAGTVDPLVSKVLPADQIPTGLQLLKDDQVAGKLVATFGAASKF</sequence>
<dbReference type="InterPro" id="IPR013154">
    <property type="entry name" value="ADH-like_N"/>
</dbReference>
<gene>
    <name evidence="4" type="ORF">FC18_GL001577</name>
</gene>
<dbReference type="RefSeq" id="WP_054677887.1">
    <property type="nucleotide sequence ID" value="NZ_AYYO01000030.1"/>
</dbReference>
<dbReference type="OrthoDB" id="9792162at2"/>
<dbReference type="InterPro" id="IPR011032">
    <property type="entry name" value="GroES-like_sf"/>
</dbReference>
<reference evidence="4 5" key="1">
    <citation type="journal article" date="2015" name="Genome Announc.">
        <title>Expanding the biotechnology potential of lactobacilli through comparative genomics of 213 strains and associated genera.</title>
        <authorList>
            <person name="Sun Z."/>
            <person name="Harris H.M."/>
            <person name="McCann A."/>
            <person name="Guo C."/>
            <person name="Argimon S."/>
            <person name="Zhang W."/>
            <person name="Yang X."/>
            <person name="Jeffery I.B."/>
            <person name="Cooney J.C."/>
            <person name="Kagawa T.F."/>
            <person name="Liu W."/>
            <person name="Song Y."/>
            <person name="Salvetti E."/>
            <person name="Wrobel A."/>
            <person name="Rasinkangas P."/>
            <person name="Parkhill J."/>
            <person name="Rea M.C."/>
            <person name="O'Sullivan O."/>
            <person name="Ritari J."/>
            <person name="Douillard F.P."/>
            <person name="Paul Ross R."/>
            <person name="Yang R."/>
            <person name="Briner A.E."/>
            <person name="Felis G.E."/>
            <person name="de Vos W.M."/>
            <person name="Barrangou R."/>
            <person name="Klaenhammer T.R."/>
            <person name="Caufield P.W."/>
            <person name="Cui Y."/>
            <person name="Zhang H."/>
            <person name="O'Toole P.W."/>
        </authorList>
    </citation>
    <scope>NUCLEOTIDE SEQUENCE [LARGE SCALE GENOMIC DNA]</scope>
    <source>
        <strain evidence="4 5">DSM 20505</strain>
    </source>
</reference>
<dbReference type="InterPro" id="IPR036291">
    <property type="entry name" value="NAD(P)-bd_dom_sf"/>
</dbReference>
<dbReference type="SUPFAM" id="SSF51735">
    <property type="entry name" value="NAD(P)-binding Rossmann-fold domains"/>
    <property type="match status" value="1"/>
</dbReference>
<evidence type="ECO:0000256" key="2">
    <source>
        <dbReference type="ARBA" id="ARBA00023002"/>
    </source>
</evidence>
<dbReference type="CDD" id="cd08271">
    <property type="entry name" value="MDR5"/>
    <property type="match status" value="1"/>
</dbReference>
<dbReference type="GO" id="GO:0070402">
    <property type="term" value="F:NADPH binding"/>
    <property type="evidence" value="ECO:0007669"/>
    <property type="project" value="TreeGrafter"/>
</dbReference>
<dbReference type="EMBL" id="AYYO01000030">
    <property type="protein sequence ID" value="KRM55129.1"/>
    <property type="molecule type" value="Genomic_DNA"/>
</dbReference>
<dbReference type="PATRIC" id="fig|1291052.5.peg.1606"/>